<gene>
    <name evidence="1" type="ORF">LZ536_09075</name>
</gene>
<sequence length="119" mass="13123">MSAALFLFALASSSPDIGGEATREVLRQNCVPVDKDEILVCGSRRPNEKYRMPGRDGPFDPAGETMSVMRERQSWVEEGDTGVQSCSAVGPGGWTGCMVKSWKQERDQTAWGKNVPKKW</sequence>
<evidence type="ECO:0000313" key="1">
    <source>
        <dbReference type="EMBL" id="MCL6684048.1"/>
    </source>
</evidence>
<reference evidence="1" key="1">
    <citation type="submission" date="2022-05" db="EMBL/GenBank/DDBJ databases">
        <authorList>
            <person name="Jo J.-H."/>
            <person name="Im W.-T."/>
        </authorList>
    </citation>
    <scope>NUCLEOTIDE SEQUENCE</scope>
    <source>
        <strain evidence="1">SE158</strain>
    </source>
</reference>
<comment type="caution">
    <text evidence="1">The sequence shown here is derived from an EMBL/GenBank/DDBJ whole genome shotgun (WGS) entry which is preliminary data.</text>
</comment>
<organism evidence="1 2">
    <name type="scientific">Sphingomonas alba</name>
    <dbReference type="NCBI Taxonomy" id="2908208"/>
    <lineage>
        <taxon>Bacteria</taxon>
        <taxon>Pseudomonadati</taxon>
        <taxon>Pseudomonadota</taxon>
        <taxon>Alphaproteobacteria</taxon>
        <taxon>Sphingomonadales</taxon>
        <taxon>Sphingomonadaceae</taxon>
        <taxon>Sphingomonas</taxon>
    </lineage>
</organism>
<dbReference type="RefSeq" id="WP_249848299.1">
    <property type="nucleotide sequence ID" value="NZ_JAMGBD010000001.1"/>
</dbReference>
<name>A0ABT0RN39_9SPHN</name>
<evidence type="ECO:0000313" key="2">
    <source>
        <dbReference type="Proteomes" id="UP001165363"/>
    </source>
</evidence>
<dbReference type="Proteomes" id="UP001165363">
    <property type="component" value="Unassembled WGS sequence"/>
</dbReference>
<accession>A0ABT0RN39</accession>
<dbReference type="EMBL" id="JAMGBD010000001">
    <property type="protein sequence ID" value="MCL6684048.1"/>
    <property type="molecule type" value="Genomic_DNA"/>
</dbReference>
<protein>
    <recommendedName>
        <fullName evidence="3">Secreted protein</fullName>
    </recommendedName>
</protein>
<proteinExistence type="predicted"/>
<keyword evidence="2" id="KW-1185">Reference proteome</keyword>
<evidence type="ECO:0008006" key="3">
    <source>
        <dbReference type="Google" id="ProtNLM"/>
    </source>
</evidence>